<accession>A0AA35JW70</accession>
<protein>
    <submittedName>
        <fullName evidence="1">Uncharacterized protein</fullName>
    </submittedName>
</protein>
<evidence type="ECO:0000313" key="2">
    <source>
        <dbReference type="Proteomes" id="UP001178461"/>
    </source>
</evidence>
<gene>
    <name evidence="1" type="ORF">PODLI_1B006237</name>
</gene>
<keyword evidence="2" id="KW-1185">Reference proteome</keyword>
<dbReference type="Proteomes" id="UP001178461">
    <property type="component" value="Chromosome 2"/>
</dbReference>
<sequence length="135" mass="14665">MYNVNLKAYHNSSNTGIHTDLSHPWIYDKCLQTPSIFLCMCVPHPSSVFASLGALALPQAVIMCSSSLKVEEAGRQVQIVVRKVWGGEGGCETVLLTALSNSGHLVYLLLKQGALPIGILCCILKLLARQTHPKH</sequence>
<organism evidence="1 2">
    <name type="scientific">Podarcis lilfordi</name>
    <name type="common">Lilford's wall lizard</name>
    <dbReference type="NCBI Taxonomy" id="74358"/>
    <lineage>
        <taxon>Eukaryota</taxon>
        <taxon>Metazoa</taxon>
        <taxon>Chordata</taxon>
        <taxon>Craniata</taxon>
        <taxon>Vertebrata</taxon>
        <taxon>Euteleostomi</taxon>
        <taxon>Lepidosauria</taxon>
        <taxon>Squamata</taxon>
        <taxon>Bifurcata</taxon>
        <taxon>Unidentata</taxon>
        <taxon>Episquamata</taxon>
        <taxon>Laterata</taxon>
        <taxon>Lacertibaenia</taxon>
        <taxon>Lacertidae</taxon>
        <taxon>Podarcis</taxon>
    </lineage>
</organism>
<name>A0AA35JW70_9SAUR</name>
<proteinExistence type="predicted"/>
<dbReference type="AlphaFoldDB" id="A0AA35JW70"/>
<evidence type="ECO:0000313" key="1">
    <source>
        <dbReference type="EMBL" id="CAI5766214.1"/>
    </source>
</evidence>
<reference evidence="1" key="1">
    <citation type="submission" date="2022-12" db="EMBL/GenBank/DDBJ databases">
        <authorList>
            <person name="Alioto T."/>
            <person name="Alioto T."/>
            <person name="Gomez Garrido J."/>
        </authorList>
    </citation>
    <scope>NUCLEOTIDE SEQUENCE</scope>
</reference>
<dbReference type="EMBL" id="OX395127">
    <property type="protein sequence ID" value="CAI5766214.1"/>
    <property type="molecule type" value="Genomic_DNA"/>
</dbReference>